<dbReference type="Proteomes" id="UP000597656">
    <property type="component" value="Unassembled WGS sequence"/>
</dbReference>
<sequence>MHHRGQLGVNMAGASPAGEWAERLAVVALEMTSRNAREPRPSTPEQAIALLDAVVRRLAERGVSTRRDGLSVPLPRVETTPDWGASRLCPLAITVDLERGWLLVIDRPTGSPVVDVIGRCDEAGIDALLDLADIVNEGAYGNVFDR</sequence>
<accession>A0ABQ2IXQ1</accession>
<dbReference type="EMBL" id="BMNC01000033">
    <property type="protein sequence ID" value="GGN29811.1"/>
    <property type="molecule type" value="Genomic_DNA"/>
</dbReference>
<organism evidence="1 2">
    <name type="scientific">Lentzea pudingi</name>
    <dbReference type="NCBI Taxonomy" id="1789439"/>
    <lineage>
        <taxon>Bacteria</taxon>
        <taxon>Bacillati</taxon>
        <taxon>Actinomycetota</taxon>
        <taxon>Actinomycetes</taxon>
        <taxon>Pseudonocardiales</taxon>
        <taxon>Pseudonocardiaceae</taxon>
        <taxon>Lentzea</taxon>
    </lineage>
</organism>
<keyword evidence="2" id="KW-1185">Reference proteome</keyword>
<evidence type="ECO:0000313" key="2">
    <source>
        <dbReference type="Proteomes" id="UP000597656"/>
    </source>
</evidence>
<name>A0ABQ2IXQ1_9PSEU</name>
<evidence type="ECO:0000313" key="1">
    <source>
        <dbReference type="EMBL" id="GGN29811.1"/>
    </source>
</evidence>
<proteinExistence type="predicted"/>
<protein>
    <submittedName>
        <fullName evidence="1">Uncharacterized protein</fullName>
    </submittedName>
</protein>
<gene>
    <name evidence="1" type="ORF">GCM10011609_87080</name>
</gene>
<reference evidence="2" key="1">
    <citation type="journal article" date="2019" name="Int. J. Syst. Evol. Microbiol.">
        <title>The Global Catalogue of Microorganisms (GCM) 10K type strain sequencing project: providing services to taxonomists for standard genome sequencing and annotation.</title>
        <authorList>
            <consortium name="The Broad Institute Genomics Platform"/>
            <consortium name="The Broad Institute Genome Sequencing Center for Infectious Disease"/>
            <person name="Wu L."/>
            <person name="Ma J."/>
        </authorList>
    </citation>
    <scope>NUCLEOTIDE SEQUENCE [LARGE SCALE GENOMIC DNA]</scope>
    <source>
        <strain evidence="2">CGMCC 4.7319</strain>
    </source>
</reference>
<comment type="caution">
    <text evidence="1">The sequence shown here is derived from an EMBL/GenBank/DDBJ whole genome shotgun (WGS) entry which is preliminary data.</text>
</comment>